<feature type="chain" id="PRO_5022902283" evidence="1">
    <location>
        <begin position="22"/>
        <end position="250"/>
    </location>
</feature>
<dbReference type="Proteomes" id="UP000321110">
    <property type="component" value="Unassembled WGS sequence"/>
</dbReference>
<gene>
    <name evidence="3" type="ORF">E6Q69_13825</name>
</gene>
<comment type="caution">
    <text evidence="3">The sequence shown here is derived from an EMBL/GenBank/DDBJ whole genome shotgun (WGS) entry which is preliminary data.</text>
</comment>
<evidence type="ECO:0000313" key="3">
    <source>
        <dbReference type="EMBL" id="TXI30132.1"/>
    </source>
</evidence>
<proteinExistence type="predicted"/>
<keyword evidence="1" id="KW-0732">Signal</keyword>
<reference evidence="3 4" key="1">
    <citation type="submission" date="2018-09" db="EMBL/GenBank/DDBJ databases">
        <title>Metagenome Assembled Genomes from an Advanced Water Purification Facility.</title>
        <authorList>
            <person name="Stamps B.W."/>
            <person name="Spear J.R."/>
        </authorList>
    </citation>
    <scope>NUCLEOTIDE SEQUENCE [LARGE SCALE GENOMIC DNA]</scope>
    <source>
        <strain evidence="3">Bin_52_1</strain>
    </source>
</reference>
<dbReference type="PROSITE" id="PS51257">
    <property type="entry name" value="PROKAR_LIPOPROTEIN"/>
    <property type="match status" value="1"/>
</dbReference>
<dbReference type="Pfam" id="PF11738">
    <property type="entry name" value="DUF3298"/>
    <property type="match status" value="1"/>
</dbReference>
<evidence type="ECO:0000256" key="1">
    <source>
        <dbReference type="SAM" id="SignalP"/>
    </source>
</evidence>
<feature type="domain" description="DUF3298" evidence="2">
    <location>
        <begin position="159"/>
        <end position="234"/>
    </location>
</feature>
<dbReference type="InterPro" id="IPR037126">
    <property type="entry name" value="PdaC/RsiV-like_sf"/>
</dbReference>
<dbReference type="AlphaFoldDB" id="A0A5C7W044"/>
<dbReference type="EMBL" id="SSFO01000233">
    <property type="protein sequence ID" value="TXI30132.1"/>
    <property type="molecule type" value="Genomic_DNA"/>
</dbReference>
<feature type="signal peptide" evidence="1">
    <location>
        <begin position="1"/>
        <end position="21"/>
    </location>
</feature>
<evidence type="ECO:0000313" key="4">
    <source>
        <dbReference type="Proteomes" id="UP000321110"/>
    </source>
</evidence>
<sequence>MRPIAVAGLLSLSLLLSGCQAILLAAKPKSSALPVTRDAWEHRAPGCEGKECALINIDVQRFDELPELNARIEQELLKLTIELPGDPPPASLQVYEREFLATAKPGWMSYLQAKVLEQHDRLVVIELSSYRFTGGAHGIPGRAYLNYDRDKGRLLSLGDLLLPDGETAFWQQAELAYQAWLKANGLDQDLQYQAEWPFVRTANVALLRDSVMLKYEVGRIAPYASGHPELRIPYARLNGILKSIYFPSSR</sequence>
<name>A0A5C7W044_AQUAC</name>
<dbReference type="Gene3D" id="3.90.640.20">
    <property type="entry name" value="Heat-shock cognate protein, ATPase"/>
    <property type="match status" value="1"/>
</dbReference>
<dbReference type="InterPro" id="IPR021729">
    <property type="entry name" value="DUF3298"/>
</dbReference>
<organism evidence="3 4">
    <name type="scientific">Aquipseudomonas alcaligenes</name>
    <name type="common">Pseudomonas alcaligenes</name>
    <dbReference type="NCBI Taxonomy" id="43263"/>
    <lineage>
        <taxon>Bacteria</taxon>
        <taxon>Pseudomonadati</taxon>
        <taxon>Pseudomonadota</taxon>
        <taxon>Gammaproteobacteria</taxon>
        <taxon>Pseudomonadales</taxon>
        <taxon>Pseudomonadaceae</taxon>
        <taxon>Aquipseudomonas</taxon>
    </lineage>
</organism>
<accession>A0A5C7W044</accession>
<evidence type="ECO:0000259" key="2">
    <source>
        <dbReference type="Pfam" id="PF11738"/>
    </source>
</evidence>
<dbReference type="Gene3D" id="3.30.565.40">
    <property type="entry name" value="Fervidobacterium nodosum Rt17-B1 like"/>
    <property type="match status" value="1"/>
</dbReference>
<protein>
    <submittedName>
        <fullName evidence="3">DUF3298 domain-containing protein</fullName>
    </submittedName>
</protein>